<dbReference type="PROSITE" id="PS50002">
    <property type="entry name" value="SH3"/>
    <property type="match status" value="1"/>
</dbReference>
<feature type="domain" description="Arf-GAP" evidence="14">
    <location>
        <begin position="383"/>
        <end position="505"/>
    </location>
</feature>
<dbReference type="SUPFAM" id="SSF50729">
    <property type="entry name" value="PH domain-like"/>
    <property type="match status" value="1"/>
</dbReference>
<proteinExistence type="predicted"/>
<dbReference type="SUPFAM" id="SSF57863">
    <property type="entry name" value="ArfGap/RecO-like zinc finger"/>
    <property type="match status" value="1"/>
</dbReference>
<protein>
    <submittedName>
        <fullName evidence="15">Uncharacterized protein</fullName>
    </submittedName>
</protein>
<evidence type="ECO:0000313" key="15">
    <source>
        <dbReference type="EMBL" id="KAK7092074.1"/>
    </source>
</evidence>
<keyword evidence="16" id="KW-1185">Reference proteome</keyword>
<dbReference type="Gene3D" id="1.10.220.150">
    <property type="entry name" value="Arf GTPase activating protein"/>
    <property type="match status" value="1"/>
</dbReference>
<evidence type="ECO:0000259" key="14">
    <source>
        <dbReference type="PROSITE" id="PS50115"/>
    </source>
</evidence>
<dbReference type="Gene3D" id="2.30.29.30">
    <property type="entry name" value="Pleckstrin-homology domain (PH domain)/Phosphotyrosine-binding domain (PTB)"/>
    <property type="match status" value="1"/>
</dbReference>
<dbReference type="InterPro" id="IPR027267">
    <property type="entry name" value="AH/BAR_dom_sf"/>
</dbReference>
<dbReference type="Pfam" id="PF00018">
    <property type="entry name" value="SH3_1"/>
    <property type="match status" value="1"/>
</dbReference>
<evidence type="ECO:0000259" key="13">
    <source>
        <dbReference type="PROSITE" id="PS50003"/>
    </source>
</evidence>
<dbReference type="GO" id="GO:0008270">
    <property type="term" value="F:zinc ion binding"/>
    <property type="evidence" value="ECO:0007669"/>
    <property type="project" value="UniProtKB-KW"/>
</dbReference>
<dbReference type="Pfam" id="PF16746">
    <property type="entry name" value="BAR_3"/>
    <property type="match status" value="1"/>
</dbReference>
<dbReference type="InterPro" id="IPR038508">
    <property type="entry name" value="ArfGAP_dom_sf"/>
</dbReference>
<dbReference type="CDD" id="cd08834">
    <property type="entry name" value="ArfGap_ASAP"/>
    <property type="match status" value="1"/>
</dbReference>
<feature type="domain" description="PH" evidence="13">
    <location>
        <begin position="261"/>
        <end position="358"/>
    </location>
</feature>
<feature type="region of interest" description="Disordered" evidence="11">
    <location>
        <begin position="775"/>
        <end position="916"/>
    </location>
</feature>
<dbReference type="PRINTS" id="PR00452">
    <property type="entry name" value="SH3DOMAIN"/>
</dbReference>
<dbReference type="PANTHER" id="PTHR45854">
    <property type="entry name" value="ASAP FAMILY MEMBER"/>
    <property type="match status" value="1"/>
</dbReference>
<dbReference type="InterPro" id="IPR036028">
    <property type="entry name" value="SH3-like_dom_sf"/>
</dbReference>
<evidence type="ECO:0000256" key="6">
    <source>
        <dbReference type="ARBA" id="ARBA00022833"/>
    </source>
</evidence>
<evidence type="ECO:0000256" key="10">
    <source>
        <dbReference type="PROSITE-ProRule" id="PRU00288"/>
    </source>
</evidence>
<reference evidence="15 16" key="1">
    <citation type="submission" date="2024-02" db="EMBL/GenBank/DDBJ databases">
        <title>Chromosome-scale genome assembly of the rough periwinkle Littorina saxatilis.</title>
        <authorList>
            <person name="De Jode A."/>
            <person name="Faria R."/>
            <person name="Formenti G."/>
            <person name="Sims Y."/>
            <person name="Smith T.P."/>
            <person name="Tracey A."/>
            <person name="Wood J.M.D."/>
            <person name="Zagrodzka Z.B."/>
            <person name="Johannesson K."/>
            <person name="Butlin R.K."/>
            <person name="Leder E.H."/>
        </authorList>
    </citation>
    <scope>NUCLEOTIDE SEQUENCE [LARGE SCALE GENOMIC DNA]</scope>
    <source>
        <strain evidence="15">Snail1</strain>
        <tissue evidence="15">Muscle</tissue>
    </source>
</reference>
<keyword evidence="2 9" id="KW-0728">SH3 domain</keyword>
<evidence type="ECO:0000256" key="3">
    <source>
        <dbReference type="ARBA" id="ARBA00022490"/>
    </source>
</evidence>
<dbReference type="Pfam" id="PF12796">
    <property type="entry name" value="Ank_2"/>
    <property type="match status" value="1"/>
</dbReference>
<keyword evidence="4" id="KW-0479">Metal-binding</keyword>
<dbReference type="PANTHER" id="PTHR45854:SF3">
    <property type="entry name" value="ARFGAP WITH SH3 DOMAIN, ANK REPEAT AND PH DOMAIN-CONTAINING PROTEIN"/>
    <property type="match status" value="1"/>
</dbReference>
<comment type="caution">
    <text evidence="15">The sequence shown here is derived from an EMBL/GenBank/DDBJ whole genome shotgun (WGS) entry which is preliminary data.</text>
</comment>
<comment type="subcellular location">
    <subcellularLocation>
        <location evidence="1">Cytoplasm</location>
    </subcellularLocation>
</comment>
<dbReference type="CDD" id="cd07604">
    <property type="entry name" value="BAR_ASAPs"/>
    <property type="match status" value="1"/>
</dbReference>
<dbReference type="EMBL" id="JBAMIC010000022">
    <property type="protein sequence ID" value="KAK7092074.1"/>
    <property type="molecule type" value="Genomic_DNA"/>
</dbReference>
<feature type="region of interest" description="Disordered" evidence="11">
    <location>
        <begin position="664"/>
        <end position="735"/>
    </location>
</feature>
<dbReference type="PRINTS" id="PR00405">
    <property type="entry name" value="REVINTRACTNG"/>
</dbReference>
<evidence type="ECO:0000256" key="8">
    <source>
        <dbReference type="PROSITE-ProRule" id="PRU00023"/>
    </source>
</evidence>
<dbReference type="PROSITE" id="PS50115">
    <property type="entry name" value="ARFGAP"/>
    <property type="match status" value="1"/>
</dbReference>
<dbReference type="PROSITE" id="PS50003">
    <property type="entry name" value="PH_DOMAIN"/>
    <property type="match status" value="1"/>
</dbReference>
<feature type="compositionally biased region" description="Basic and acidic residues" evidence="11">
    <location>
        <begin position="702"/>
        <end position="711"/>
    </location>
</feature>
<sequence length="976" mass="109335">MDRSGLTKMKKSVKALYNTGNMHVTNDDLLAENLERLGTLAKTREQEMELSQAFYKFSHVTKELASLMKHLMDGLNNRLLYPLDALVKGDLKGAKGDLKKPFDKAWKDYETKFSKIEKEKKQQAEKAGMVRTEISGAEIADEMEKERKIFQLQMCEYLIKVNEIRTKKGSDLLNNLAEYYQAQANFFQDGLKTLNHFQGFVEGLLSQLVKSKQRQEHERKQLLELRDALKGSMTSYKEPTHSNSSPAGYSLHQLQGNKAHGNEKKGFLLKKSESRMRRTWQRRKCIIKDGSMYIYHQDESKDPVKLNLLTCQVKLVHDDPGKKCFDLVSSSNNRTYHFQGEDVRDMEEWISVLNNAKEEILLKAFHDTSDSHSLNQSVRELTSSIVDRIRRLPGNKHCCDCGAPDPEWLSTNLGVMICLECCGIHRELGVHISRTQSVVIDALGTSQLLLARVVGNSALNDVMEATLDHKLKPMPTSPMEARRDFIRAKYEQHKYAIITCTDKEDLKQDLKQAVMAKDLLSLIQVYAEGLDLSTPLPDMENGETALHLAILEDDGTSLPLVDFLIQNSAIGSLDKKTVDGNTALHMCASLNKTECMKLMLRTRPDLANIENKSGKTPLDMARDAGNQLCMDLLKSALSGKKDLFVHVNIDWDLVSEERFYECNDLSDDDLDGTPDKPRSRSRPSSLIVMPPTDSPAHAQIMGKDRLHDDNGRLPPPPPPLSNKPKKHVSVGSKFRHSSNKIIYSVPGFNAPSQGGGLNGRNSPTSGLTAAHHNSQAFGADSHPQPHPKPPALGAKPAFPPLPPRCKKPPPPPPPNTGHTRNRSEPAAAHLGHKRTGSEPPPRPNLSEFRNTVSGMQPVPMVGLTGHGLSGNGPGRTFQRSTSTHEERPRSDSQPEISHSMFPVPPPRPKVKKVHGKRRCKALYDCEADNDDELTFKEGEIIHILEEVEEEWWEGEIEGNPKRRGLFPTSFVEMINE</sequence>
<keyword evidence="7 8" id="KW-0040">ANK repeat</keyword>
<dbReference type="InterPro" id="IPR036770">
    <property type="entry name" value="Ankyrin_rpt-contain_sf"/>
</dbReference>
<evidence type="ECO:0000259" key="12">
    <source>
        <dbReference type="PROSITE" id="PS50002"/>
    </source>
</evidence>
<dbReference type="InterPro" id="IPR001452">
    <property type="entry name" value="SH3_domain"/>
</dbReference>
<dbReference type="InterPro" id="IPR043593">
    <property type="entry name" value="ASAP"/>
</dbReference>
<dbReference type="Gene3D" id="2.30.30.40">
    <property type="entry name" value="SH3 Domains"/>
    <property type="match status" value="1"/>
</dbReference>
<dbReference type="SMART" id="SM00105">
    <property type="entry name" value="ArfGap"/>
    <property type="match status" value="1"/>
</dbReference>
<name>A0AAN9G227_9CAEN</name>
<dbReference type="SMART" id="SM00248">
    <property type="entry name" value="ANK"/>
    <property type="match status" value="3"/>
</dbReference>
<dbReference type="GO" id="GO:0005737">
    <property type="term" value="C:cytoplasm"/>
    <property type="evidence" value="ECO:0007669"/>
    <property type="project" value="UniProtKB-SubCell"/>
</dbReference>
<dbReference type="InterPro" id="IPR037278">
    <property type="entry name" value="ARFGAP/RecO"/>
</dbReference>
<evidence type="ECO:0000256" key="4">
    <source>
        <dbReference type="ARBA" id="ARBA00022723"/>
    </source>
</evidence>
<organism evidence="15 16">
    <name type="scientific">Littorina saxatilis</name>
    <dbReference type="NCBI Taxonomy" id="31220"/>
    <lineage>
        <taxon>Eukaryota</taxon>
        <taxon>Metazoa</taxon>
        <taxon>Spiralia</taxon>
        <taxon>Lophotrochozoa</taxon>
        <taxon>Mollusca</taxon>
        <taxon>Gastropoda</taxon>
        <taxon>Caenogastropoda</taxon>
        <taxon>Littorinimorpha</taxon>
        <taxon>Littorinoidea</taxon>
        <taxon>Littorinidae</taxon>
        <taxon>Littorina</taxon>
    </lineage>
</organism>
<dbReference type="Proteomes" id="UP001374579">
    <property type="component" value="Unassembled WGS sequence"/>
</dbReference>
<gene>
    <name evidence="15" type="ORF">V1264_009677</name>
</gene>
<feature type="repeat" description="ANK" evidence="8">
    <location>
        <begin position="579"/>
        <end position="611"/>
    </location>
</feature>
<dbReference type="SMART" id="SM00326">
    <property type="entry name" value="SH3"/>
    <property type="match status" value="1"/>
</dbReference>
<dbReference type="GO" id="GO:0005096">
    <property type="term" value="F:GTPase activator activity"/>
    <property type="evidence" value="ECO:0007669"/>
    <property type="project" value="InterPro"/>
</dbReference>
<dbReference type="Pfam" id="PF00169">
    <property type="entry name" value="PH"/>
    <property type="match status" value="1"/>
</dbReference>
<dbReference type="Gene3D" id="1.25.40.20">
    <property type="entry name" value="Ankyrin repeat-containing domain"/>
    <property type="match status" value="1"/>
</dbReference>
<feature type="compositionally biased region" description="Pro residues" evidence="11">
    <location>
        <begin position="797"/>
        <end position="815"/>
    </location>
</feature>
<dbReference type="PROSITE" id="PS50088">
    <property type="entry name" value="ANK_REPEAT"/>
    <property type="match status" value="2"/>
</dbReference>
<dbReference type="Gene3D" id="1.20.1270.60">
    <property type="entry name" value="Arfaptin homology (AH) domain/BAR domain"/>
    <property type="match status" value="1"/>
</dbReference>
<dbReference type="FunFam" id="1.25.40.20:FF:000006">
    <property type="entry name" value="Arf-GAP with SH3 domain, ANK repeat and PH domain-containing protein 2"/>
    <property type="match status" value="1"/>
</dbReference>
<feature type="compositionally biased region" description="Basic residues" evidence="11">
    <location>
        <begin position="723"/>
        <end position="735"/>
    </location>
</feature>
<evidence type="ECO:0000313" key="16">
    <source>
        <dbReference type="Proteomes" id="UP001374579"/>
    </source>
</evidence>
<dbReference type="InterPro" id="IPR001849">
    <property type="entry name" value="PH_domain"/>
</dbReference>
<evidence type="ECO:0000256" key="7">
    <source>
        <dbReference type="ARBA" id="ARBA00023043"/>
    </source>
</evidence>
<keyword evidence="10" id="KW-0863">Zinc-finger</keyword>
<feature type="compositionally biased region" description="Gly residues" evidence="11">
    <location>
        <begin position="864"/>
        <end position="873"/>
    </location>
</feature>
<dbReference type="CDD" id="cd13251">
    <property type="entry name" value="PH_ASAP"/>
    <property type="match status" value="1"/>
</dbReference>
<dbReference type="Gene3D" id="1.25.40.950">
    <property type="match status" value="1"/>
</dbReference>
<dbReference type="InterPro" id="IPR037844">
    <property type="entry name" value="PH_ASAP"/>
</dbReference>
<dbReference type="AlphaFoldDB" id="A0AAN9G227"/>
<evidence type="ECO:0000256" key="11">
    <source>
        <dbReference type="SAM" id="MobiDB-lite"/>
    </source>
</evidence>
<dbReference type="Pfam" id="PF01412">
    <property type="entry name" value="ArfGap"/>
    <property type="match status" value="1"/>
</dbReference>
<dbReference type="FunFam" id="2.30.30.40:FF:000072">
    <property type="entry name" value="Unconventional Myosin IB"/>
    <property type="match status" value="1"/>
</dbReference>
<feature type="compositionally biased region" description="Basic and acidic residues" evidence="11">
    <location>
        <begin position="882"/>
        <end position="892"/>
    </location>
</feature>
<evidence type="ECO:0000256" key="5">
    <source>
        <dbReference type="ARBA" id="ARBA00022737"/>
    </source>
</evidence>
<feature type="region of interest" description="Disordered" evidence="11">
    <location>
        <begin position="233"/>
        <end position="253"/>
    </location>
</feature>
<dbReference type="SUPFAM" id="SSF48403">
    <property type="entry name" value="Ankyrin repeat"/>
    <property type="match status" value="1"/>
</dbReference>
<dbReference type="SUPFAM" id="SSF50044">
    <property type="entry name" value="SH3-domain"/>
    <property type="match status" value="1"/>
</dbReference>
<keyword evidence="6" id="KW-0862">Zinc</keyword>
<evidence type="ECO:0000256" key="1">
    <source>
        <dbReference type="ARBA" id="ARBA00004496"/>
    </source>
</evidence>
<dbReference type="InterPro" id="IPR004148">
    <property type="entry name" value="BAR_dom"/>
</dbReference>
<feature type="repeat" description="ANK" evidence="8">
    <location>
        <begin position="541"/>
        <end position="569"/>
    </location>
</feature>
<dbReference type="InterPro" id="IPR002110">
    <property type="entry name" value="Ankyrin_rpt"/>
</dbReference>
<accession>A0AAN9G227</accession>
<keyword evidence="5" id="KW-0677">Repeat</keyword>
<evidence type="ECO:0000256" key="2">
    <source>
        <dbReference type="ARBA" id="ARBA00022443"/>
    </source>
</evidence>
<keyword evidence="3" id="KW-0963">Cytoplasm</keyword>
<feature type="domain" description="SH3" evidence="12">
    <location>
        <begin position="914"/>
        <end position="976"/>
    </location>
</feature>
<evidence type="ECO:0000256" key="9">
    <source>
        <dbReference type="PROSITE-ProRule" id="PRU00192"/>
    </source>
</evidence>
<dbReference type="InterPro" id="IPR001164">
    <property type="entry name" value="ArfGAP_dom"/>
</dbReference>
<dbReference type="InterPro" id="IPR011993">
    <property type="entry name" value="PH-like_dom_sf"/>
</dbReference>
<dbReference type="SMART" id="SM00233">
    <property type="entry name" value="PH"/>
    <property type="match status" value="1"/>
</dbReference>
<dbReference type="SUPFAM" id="SSF103657">
    <property type="entry name" value="BAR/IMD domain-like"/>
    <property type="match status" value="1"/>
</dbReference>